<accession>A0A1X2I590</accession>
<protein>
    <submittedName>
        <fullName evidence="2">Uncharacterized protein</fullName>
    </submittedName>
</protein>
<keyword evidence="1" id="KW-0812">Transmembrane</keyword>
<reference evidence="2 3" key="1">
    <citation type="submission" date="2016-07" db="EMBL/GenBank/DDBJ databases">
        <title>Pervasive Adenine N6-methylation of Active Genes in Fungi.</title>
        <authorList>
            <consortium name="DOE Joint Genome Institute"/>
            <person name="Mondo S.J."/>
            <person name="Dannebaum R.O."/>
            <person name="Kuo R.C."/>
            <person name="Labutti K."/>
            <person name="Haridas S."/>
            <person name="Kuo A."/>
            <person name="Salamov A."/>
            <person name="Ahrendt S.R."/>
            <person name="Lipzen A."/>
            <person name="Sullivan W."/>
            <person name="Andreopoulos W.B."/>
            <person name="Clum A."/>
            <person name="Lindquist E."/>
            <person name="Daum C."/>
            <person name="Ramamoorthy G.K."/>
            <person name="Gryganskyi A."/>
            <person name="Culley D."/>
            <person name="Magnuson J.K."/>
            <person name="James T.Y."/>
            <person name="O'Malley M.A."/>
            <person name="Stajich J.E."/>
            <person name="Spatafora J.W."/>
            <person name="Visel A."/>
            <person name="Grigoriev I.V."/>
        </authorList>
    </citation>
    <scope>NUCLEOTIDE SEQUENCE [LARGE SCALE GENOMIC DNA]</scope>
    <source>
        <strain evidence="2 3">NRRL 1336</strain>
    </source>
</reference>
<feature type="transmembrane region" description="Helical" evidence="1">
    <location>
        <begin position="70"/>
        <end position="95"/>
    </location>
</feature>
<name>A0A1X2I590_9FUNG</name>
<evidence type="ECO:0000256" key="1">
    <source>
        <dbReference type="SAM" id="Phobius"/>
    </source>
</evidence>
<dbReference type="EMBL" id="MCGE01000030">
    <property type="protein sequence ID" value="ORZ08682.1"/>
    <property type="molecule type" value="Genomic_DNA"/>
</dbReference>
<keyword evidence="1" id="KW-1133">Transmembrane helix</keyword>
<proteinExistence type="predicted"/>
<organism evidence="2 3">
    <name type="scientific">Absidia repens</name>
    <dbReference type="NCBI Taxonomy" id="90262"/>
    <lineage>
        <taxon>Eukaryota</taxon>
        <taxon>Fungi</taxon>
        <taxon>Fungi incertae sedis</taxon>
        <taxon>Mucoromycota</taxon>
        <taxon>Mucoromycotina</taxon>
        <taxon>Mucoromycetes</taxon>
        <taxon>Mucorales</taxon>
        <taxon>Cunninghamellaceae</taxon>
        <taxon>Absidia</taxon>
    </lineage>
</organism>
<dbReference type="AlphaFoldDB" id="A0A1X2I590"/>
<feature type="transmembrane region" description="Helical" evidence="1">
    <location>
        <begin position="7"/>
        <end position="28"/>
    </location>
</feature>
<keyword evidence="3" id="KW-1185">Reference proteome</keyword>
<evidence type="ECO:0000313" key="3">
    <source>
        <dbReference type="Proteomes" id="UP000193560"/>
    </source>
</evidence>
<evidence type="ECO:0000313" key="2">
    <source>
        <dbReference type="EMBL" id="ORZ08682.1"/>
    </source>
</evidence>
<dbReference type="Proteomes" id="UP000193560">
    <property type="component" value="Unassembled WGS sequence"/>
</dbReference>
<comment type="caution">
    <text evidence="2">The sequence shown here is derived from an EMBL/GenBank/DDBJ whole genome shotgun (WGS) entry which is preliminary data.</text>
</comment>
<dbReference type="STRING" id="90262.A0A1X2I590"/>
<sequence>MNLIHQRCLYMVITPFCLLVLMHLPYFVKASRSATNDFLSDNAAIPFISLVTQHHYYQTLYNPLHDMNQFVWILLDTIARLWIGVECLFYLYFVVTHNRLQPLRKSTQPLTKQRRTETYYQCFDAIDDMETWCVGWFYIQHDMSHPLFEQIHRGNIAMW</sequence>
<gene>
    <name evidence="2" type="ORF">BCR42DRAFT_424690</name>
</gene>
<keyword evidence="1" id="KW-0472">Membrane</keyword>